<evidence type="ECO:0000256" key="2">
    <source>
        <dbReference type="ARBA" id="ARBA00022723"/>
    </source>
</evidence>
<keyword evidence="10" id="KW-1185">Reference proteome</keyword>
<dbReference type="FunFam" id="3.30.160.60:FF:000100">
    <property type="entry name" value="Zinc finger 45-like"/>
    <property type="match status" value="2"/>
</dbReference>
<evidence type="ECO:0000256" key="4">
    <source>
        <dbReference type="ARBA" id="ARBA00022771"/>
    </source>
</evidence>
<keyword evidence="6" id="KW-0539">Nucleus</keyword>
<feature type="domain" description="C2H2-type" evidence="8">
    <location>
        <begin position="858"/>
        <end position="886"/>
    </location>
</feature>
<feature type="domain" description="C2H2-type" evidence="8">
    <location>
        <begin position="410"/>
        <end position="437"/>
    </location>
</feature>
<sequence>MAEQQRSRVFHLAQVKDGESEEEQQNNMFQLAQVKEGGDGEELTNVLVIITQNGVTPLNLNTTSGQQIVVVNQGDKATPTVVLNQNDKALTPSKAKVEPQFETDDNNPVVFKYGDSPVYQDVSVQTTEMKKYSRALANKKFKCLICGKELANSSILKRHIRIHTGVRPYECSLCHKRFTQSNDLTAHMRSHTGSRPFKCEVCGKGFTQRQNVKKHMLTHTGEKNYECEHCGKRFGRKHHMEEHSRIHTESDIRCQICQKGFTANGHLKRHMRKYHYEGDEHLKEDIMKIVQHEQAEQDIENEIPVVNFVSTQEDSVETATIEIASIEPEPAPQILTIGQLGLDKPIDDVPEILYRCDLCEKQFKDLSFLERHLRLHLDGKLHNCNICHKVFNYKGLLKRHMVVHTKEKPWECNQCNKKFTQSNDLKIHMRLHTGIKPFKCEFCHMGFNQKQQLKNHRRKHTGERPYGCEKCDKRFSRRDHAKAHVKTHNNDHLRCQICAFTARNILSLQKHLLKHDGVEKLLKPKDDSNIVRLRCRFCTKTYRDPFRLQKHEKQHENSRLYNCNICKQTYFRIDTFEKHCKIHEKDGLKAMAVRNEPVKEDTEEYVGTMIKIEVDDTEEDYEEENNISNSNEMENEIVPVNTVEMTPDNTSTDSSKDFEKQSVLEVGVVDADGEIEKDQNMAEDDEVAATQKNTLYCCSHCGKMLPWNADLVKHMETHLPDKPGERPTDVTKTGIVQTTNDGRYLCSICGRHFTNLIALQSHIKNIHNMDISDYELNYKESEGVVMTAEEIRDIEKQIQENLRFTGCYSVLKNASKRHTKSVKGDDKEKPIYQCEICAKVVKRKENLERHRKLHKIIHKCDICNKVFKQRNHLETHRLIKHDTQGGEPITPTVHECDEPGCKKYFNKRFNLLRHQLIHRKKTDGESQDESMEDDDMLMVYECRKCYEAFMSLDELELHVNENHSDDTEQNGGHDDSAEESKLIENEANISTGDEVPDEEEVVPVEIDISTLETVSSEARLDGNNQSEAEVNVPSLVEEVPQNFHIGGSSGQEVIELSSGNIPFVMNDSQGQEVIIQIPQDMNSGEENVYQCQIVKSSEDGSSEGVPVYITQHMVTTDPSNTAGTITMTTVSSETNTADSITIDTLPDTTDNDNNAAIAMVALSTDSSQYIEDDHSYI</sequence>
<gene>
    <name evidence="9" type="ORF">MGAL_10B000357</name>
</gene>
<accession>A0A8B6GDJ4</accession>
<dbReference type="PROSITE" id="PS00028">
    <property type="entry name" value="ZINC_FINGER_C2H2_1"/>
    <property type="match status" value="18"/>
</dbReference>
<keyword evidence="5" id="KW-0862">Zinc</keyword>
<feature type="domain" description="C2H2-type" evidence="8">
    <location>
        <begin position="744"/>
        <end position="772"/>
    </location>
</feature>
<feature type="domain" description="C2H2-type" evidence="8">
    <location>
        <begin position="169"/>
        <end position="196"/>
    </location>
</feature>
<dbReference type="InterPro" id="IPR013087">
    <property type="entry name" value="Znf_C2H2_type"/>
</dbReference>
<feature type="domain" description="C2H2-type" evidence="8">
    <location>
        <begin position="354"/>
        <end position="381"/>
    </location>
</feature>
<dbReference type="InterPro" id="IPR036236">
    <property type="entry name" value="Znf_C2H2_sf"/>
</dbReference>
<feature type="domain" description="C2H2-type" evidence="8">
    <location>
        <begin position="225"/>
        <end position="252"/>
    </location>
</feature>
<evidence type="ECO:0000313" key="10">
    <source>
        <dbReference type="Proteomes" id="UP000596742"/>
    </source>
</evidence>
<dbReference type="SMART" id="SM00355">
    <property type="entry name" value="ZnF_C2H2"/>
    <property type="match status" value="19"/>
</dbReference>
<feature type="domain" description="C2H2-type" evidence="8">
    <location>
        <begin position="940"/>
        <end position="968"/>
    </location>
</feature>
<dbReference type="AlphaFoldDB" id="A0A8B6GDJ4"/>
<evidence type="ECO:0000256" key="6">
    <source>
        <dbReference type="ARBA" id="ARBA00023242"/>
    </source>
</evidence>
<dbReference type="EMBL" id="UYJE01008242">
    <property type="protein sequence ID" value="VDI62343.1"/>
    <property type="molecule type" value="Genomic_DNA"/>
</dbReference>
<dbReference type="OrthoDB" id="6354171at2759"/>
<organism evidence="9 10">
    <name type="scientific">Mytilus galloprovincialis</name>
    <name type="common">Mediterranean mussel</name>
    <dbReference type="NCBI Taxonomy" id="29158"/>
    <lineage>
        <taxon>Eukaryota</taxon>
        <taxon>Metazoa</taxon>
        <taxon>Spiralia</taxon>
        <taxon>Lophotrochozoa</taxon>
        <taxon>Mollusca</taxon>
        <taxon>Bivalvia</taxon>
        <taxon>Autobranchia</taxon>
        <taxon>Pteriomorphia</taxon>
        <taxon>Mytilida</taxon>
        <taxon>Mytiloidea</taxon>
        <taxon>Mytilidae</taxon>
        <taxon>Mytilinae</taxon>
        <taxon>Mytilus</taxon>
    </lineage>
</organism>
<comment type="subcellular location">
    <subcellularLocation>
        <location evidence="1">Nucleus</location>
    </subcellularLocation>
</comment>
<dbReference type="GO" id="GO:0005634">
    <property type="term" value="C:nucleus"/>
    <property type="evidence" value="ECO:0007669"/>
    <property type="project" value="UniProtKB-SubCell"/>
</dbReference>
<feature type="domain" description="C2H2-type" evidence="8">
    <location>
        <begin position="561"/>
        <end position="588"/>
    </location>
</feature>
<dbReference type="GO" id="GO:0000977">
    <property type="term" value="F:RNA polymerase II transcription regulatory region sequence-specific DNA binding"/>
    <property type="evidence" value="ECO:0007669"/>
    <property type="project" value="TreeGrafter"/>
</dbReference>
<feature type="domain" description="C2H2-type" evidence="8">
    <location>
        <begin position="197"/>
        <end position="224"/>
    </location>
</feature>
<evidence type="ECO:0000256" key="5">
    <source>
        <dbReference type="ARBA" id="ARBA00022833"/>
    </source>
</evidence>
<feature type="domain" description="C2H2-type" evidence="8">
    <location>
        <begin position="382"/>
        <end position="409"/>
    </location>
</feature>
<dbReference type="PROSITE" id="PS50157">
    <property type="entry name" value="ZINC_FINGER_C2H2_2"/>
    <property type="match status" value="18"/>
</dbReference>
<keyword evidence="2" id="KW-0479">Metal-binding</keyword>
<keyword evidence="3" id="KW-0677">Repeat</keyword>
<feature type="domain" description="C2H2-type" evidence="8">
    <location>
        <begin position="141"/>
        <end position="168"/>
    </location>
</feature>
<evidence type="ECO:0000256" key="1">
    <source>
        <dbReference type="ARBA" id="ARBA00004123"/>
    </source>
</evidence>
<feature type="domain" description="C2H2-type" evidence="8">
    <location>
        <begin position="252"/>
        <end position="280"/>
    </location>
</feature>
<proteinExistence type="predicted"/>
<protein>
    <submittedName>
        <fullName evidence="9">KRAB domain-containing zinc finger protein</fullName>
    </submittedName>
</protein>
<dbReference type="Gene3D" id="3.30.160.60">
    <property type="entry name" value="Classic Zinc Finger"/>
    <property type="match status" value="14"/>
</dbReference>
<dbReference type="SUPFAM" id="SSF57667">
    <property type="entry name" value="beta-beta-alpha zinc fingers"/>
    <property type="match status" value="9"/>
</dbReference>
<dbReference type="FunFam" id="3.30.160.60:FF:002343">
    <property type="entry name" value="Zinc finger protein 33A"/>
    <property type="match status" value="1"/>
</dbReference>
<feature type="domain" description="C2H2-type" evidence="8">
    <location>
        <begin position="832"/>
        <end position="854"/>
    </location>
</feature>
<evidence type="ECO:0000256" key="7">
    <source>
        <dbReference type="PROSITE-ProRule" id="PRU00042"/>
    </source>
</evidence>
<reference evidence="9" key="1">
    <citation type="submission" date="2018-11" db="EMBL/GenBank/DDBJ databases">
        <authorList>
            <person name="Alioto T."/>
            <person name="Alioto T."/>
        </authorList>
    </citation>
    <scope>NUCLEOTIDE SEQUENCE</scope>
</reference>
<name>A0A8B6GDJ4_MYTGA</name>
<evidence type="ECO:0000259" key="8">
    <source>
        <dbReference type="PROSITE" id="PS50157"/>
    </source>
</evidence>
<comment type="caution">
    <text evidence="9">The sequence shown here is derived from an EMBL/GenBank/DDBJ whole genome shotgun (WGS) entry which is preliminary data.</text>
</comment>
<dbReference type="PANTHER" id="PTHR24409">
    <property type="entry name" value="ZINC FINGER PROTEIN 142"/>
    <property type="match status" value="1"/>
</dbReference>
<dbReference type="GO" id="GO:0000981">
    <property type="term" value="F:DNA-binding transcription factor activity, RNA polymerase II-specific"/>
    <property type="evidence" value="ECO:0007669"/>
    <property type="project" value="TreeGrafter"/>
</dbReference>
<dbReference type="FunFam" id="3.30.160.60:FF:000624">
    <property type="entry name" value="zinc finger protein 697"/>
    <property type="match status" value="1"/>
</dbReference>
<evidence type="ECO:0000256" key="3">
    <source>
        <dbReference type="ARBA" id="ARBA00022737"/>
    </source>
</evidence>
<dbReference type="FunFam" id="3.30.160.60:FF:000145">
    <property type="entry name" value="Zinc finger protein 574"/>
    <property type="match status" value="1"/>
</dbReference>
<feature type="domain" description="C2H2-type" evidence="8">
    <location>
        <begin position="438"/>
        <end position="465"/>
    </location>
</feature>
<dbReference type="GO" id="GO:0008270">
    <property type="term" value="F:zinc ion binding"/>
    <property type="evidence" value="ECO:0007669"/>
    <property type="project" value="UniProtKB-KW"/>
</dbReference>
<feature type="domain" description="C2H2-type" evidence="8">
    <location>
        <begin position="466"/>
        <end position="493"/>
    </location>
</feature>
<dbReference type="Proteomes" id="UP000596742">
    <property type="component" value="Unassembled WGS sequence"/>
</dbReference>
<dbReference type="PANTHER" id="PTHR24409:SF295">
    <property type="entry name" value="AZ2-RELATED"/>
    <property type="match status" value="1"/>
</dbReference>
<evidence type="ECO:0000313" key="9">
    <source>
        <dbReference type="EMBL" id="VDI62343.1"/>
    </source>
</evidence>
<feature type="domain" description="C2H2-type" evidence="8">
    <location>
        <begin position="533"/>
        <end position="560"/>
    </location>
</feature>
<feature type="domain" description="C2H2-type" evidence="8">
    <location>
        <begin position="894"/>
        <end position="923"/>
    </location>
</feature>
<feature type="domain" description="C2H2-type" evidence="8">
    <location>
        <begin position="696"/>
        <end position="723"/>
    </location>
</feature>
<dbReference type="Pfam" id="PF00096">
    <property type="entry name" value="zf-C2H2"/>
    <property type="match status" value="12"/>
</dbReference>
<dbReference type="FunFam" id="3.30.160.60:FF:000161">
    <property type="entry name" value="Zinc finger protein 366"/>
    <property type="match status" value="1"/>
</dbReference>
<keyword evidence="4 7" id="KW-0863">Zinc-finger</keyword>